<name>A0A2V2FIV2_9FIRM</name>
<dbReference type="AlphaFoldDB" id="A0A2V2FIV2"/>
<feature type="signal peptide" evidence="1">
    <location>
        <begin position="1"/>
        <end position="21"/>
    </location>
</feature>
<evidence type="ECO:0000313" key="3">
    <source>
        <dbReference type="EMBL" id="PXX80117.1"/>
    </source>
</evidence>
<dbReference type="RefSeq" id="WP_022937920.1">
    <property type="nucleotide sequence ID" value="NZ_BAABZA010000011.1"/>
</dbReference>
<dbReference type="EMBL" id="QJKH01000004">
    <property type="protein sequence ID" value="PXX80117.1"/>
    <property type="molecule type" value="Genomic_DNA"/>
</dbReference>
<reference evidence="2" key="2">
    <citation type="submission" date="2022-03" db="EMBL/GenBank/DDBJ databases">
        <title>First case of bacteraemia caused by Dielma fastidiosa in a patient hospitalised with diverticulitis.</title>
        <authorList>
            <person name="Forman-Ankjaer B."/>
            <person name="Hvid-Jensen F."/>
            <person name="Kobel C.M."/>
            <person name="Greve T."/>
        </authorList>
    </citation>
    <scope>NUCLEOTIDE SEQUENCE</scope>
    <source>
        <strain evidence="2">AUH_DF_2021</strain>
    </source>
</reference>
<reference evidence="3 4" key="1">
    <citation type="submission" date="2018-05" db="EMBL/GenBank/DDBJ databases">
        <title>Genomic Encyclopedia of Type Strains, Phase IV (KMG-IV): sequencing the most valuable type-strain genomes for metagenomic binning, comparative biology and taxonomic classification.</title>
        <authorList>
            <person name="Goeker M."/>
        </authorList>
    </citation>
    <scope>NUCLEOTIDE SEQUENCE [LARGE SCALE GENOMIC DNA]</scope>
    <source>
        <strain evidence="3 4">JC118</strain>
    </source>
</reference>
<dbReference type="InterPro" id="IPR011426">
    <property type="entry name" value="CamS"/>
</dbReference>
<comment type="caution">
    <text evidence="3">The sequence shown here is derived from an EMBL/GenBank/DDBJ whole genome shotgun (WGS) entry which is preliminary data.</text>
</comment>
<organism evidence="3 4">
    <name type="scientific">Dielma fastidiosa</name>
    <dbReference type="NCBI Taxonomy" id="1034346"/>
    <lineage>
        <taxon>Bacteria</taxon>
        <taxon>Bacillati</taxon>
        <taxon>Bacillota</taxon>
        <taxon>Erysipelotrichia</taxon>
        <taxon>Erysipelotrichales</taxon>
        <taxon>Erysipelotrichaceae</taxon>
        <taxon>Dielma</taxon>
    </lineage>
</organism>
<accession>A0A2V2FIV2</accession>
<gene>
    <name evidence="3" type="ORF">DES51_104122</name>
    <name evidence="2" type="ORF">MQE39_08915</name>
</gene>
<feature type="chain" id="PRO_5043161611" evidence="1">
    <location>
        <begin position="22"/>
        <end position="393"/>
    </location>
</feature>
<sequence>MKLHKTAVLLLCAALFGSACTKQEIDDQDQITEIKPVISGEYGYVLDYEASDTRIVHNSYRSSKYDPLSMGYLAQQLAKKYFDPGEYLVKEGQIVSALELERYETDGSARGLLKFKSTENTEGLNPEKGIAISNGFGTNMYNPILISDLYEIDFMKQENGQYDYAGFTFVIVLNSYVSYREAELNDDGSVKTDENGETLLKGGSQTTQVSKEQLYTYGSVEAGQRLVNYLRNNHPEVGSLPIHVVLYMAPAADSKTPGVVIGESYVTDRSSSYTPINQEWIYFPSDDANAINGVIASQFNQMKQSLFQHFPTDVGLFGMGLFEDSALSKLELSVNMQAKTYVETQSLIQYVVQLCSLFTDTNYSIQVDIKSDDETVALLSRQKGSSNIDIMLN</sequence>
<dbReference type="Proteomes" id="UP001276902">
    <property type="component" value="Unassembled WGS sequence"/>
</dbReference>
<dbReference type="Pfam" id="PF07537">
    <property type="entry name" value="CamS"/>
    <property type="match status" value="1"/>
</dbReference>
<evidence type="ECO:0000256" key="1">
    <source>
        <dbReference type="SAM" id="SignalP"/>
    </source>
</evidence>
<dbReference type="Gene3D" id="3.10.570.10">
    <property type="entry name" value="sex pheromone staph- cam373 precursor domain"/>
    <property type="match status" value="1"/>
</dbReference>
<dbReference type="Proteomes" id="UP000247612">
    <property type="component" value="Unassembled WGS sequence"/>
</dbReference>
<keyword evidence="1" id="KW-0732">Signal</keyword>
<dbReference type="PROSITE" id="PS51257">
    <property type="entry name" value="PROKAR_LIPOPROTEIN"/>
    <property type="match status" value="1"/>
</dbReference>
<dbReference type="GeneID" id="94441023"/>
<dbReference type="OrthoDB" id="1769666at2"/>
<evidence type="ECO:0000313" key="4">
    <source>
        <dbReference type="Proteomes" id="UP000247612"/>
    </source>
</evidence>
<proteinExistence type="predicted"/>
<dbReference type="EMBL" id="JALDAW010000013">
    <property type="protein sequence ID" value="MDY5168234.1"/>
    <property type="molecule type" value="Genomic_DNA"/>
</dbReference>
<dbReference type="STRING" id="1034346.GCA_000313565_01616"/>
<keyword evidence="4" id="KW-1185">Reference proteome</keyword>
<evidence type="ECO:0000313" key="2">
    <source>
        <dbReference type="EMBL" id="MDY5168234.1"/>
    </source>
</evidence>
<protein>
    <submittedName>
        <fullName evidence="2">CamS family sex pheromone protein</fullName>
    </submittedName>
    <submittedName>
        <fullName evidence="3">Protein involved in sex pheromone biosynthesis</fullName>
    </submittedName>
</protein>